<proteinExistence type="predicted"/>
<evidence type="ECO:0000313" key="2">
    <source>
        <dbReference type="Proteomes" id="UP001295444"/>
    </source>
</evidence>
<feature type="non-terminal residue" evidence="1">
    <location>
        <position position="1"/>
    </location>
</feature>
<organism evidence="1 2">
    <name type="scientific">Pelobates cultripes</name>
    <name type="common">Western spadefoot toad</name>
    <dbReference type="NCBI Taxonomy" id="61616"/>
    <lineage>
        <taxon>Eukaryota</taxon>
        <taxon>Metazoa</taxon>
        <taxon>Chordata</taxon>
        <taxon>Craniata</taxon>
        <taxon>Vertebrata</taxon>
        <taxon>Euteleostomi</taxon>
        <taxon>Amphibia</taxon>
        <taxon>Batrachia</taxon>
        <taxon>Anura</taxon>
        <taxon>Pelobatoidea</taxon>
        <taxon>Pelobatidae</taxon>
        <taxon>Pelobates</taxon>
    </lineage>
</organism>
<dbReference type="EMBL" id="OW240915">
    <property type="protein sequence ID" value="CAH2284471.1"/>
    <property type="molecule type" value="Genomic_DNA"/>
</dbReference>
<dbReference type="AlphaFoldDB" id="A0AAD1S3V6"/>
<gene>
    <name evidence="1" type="ORF">PECUL_23A000773</name>
</gene>
<dbReference type="Proteomes" id="UP001295444">
    <property type="component" value="Chromosome 04"/>
</dbReference>
<protein>
    <submittedName>
        <fullName evidence="1">Uncharacterized protein</fullName>
    </submittedName>
</protein>
<accession>A0AAD1S3V6</accession>
<evidence type="ECO:0000313" key="1">
    <source>
        <dbReference type="EMBL" id="CAH2284471.1"/>
    </source>
</evidence>
<name>A0AAD1S3V6_PELCU</name>
<reference evidence="1" key="1">
    <citation type="submission" date="2022-03" db="EMBL/GenBank/DDBJ databases">
        <authorList>
            <person name="Alioto T."/>
            <person name="Alioto T."/>
            <person name="Gomez Garrido J."/>
        </authorList>
    </citation>
    <scope>NUCLEOTIDE SEQUENCE</scope>
</reference>
<sequence>CTAVGKRLGMELSRLQAICDYYHLFFKALNWYNQVLDQLSFKDSFWKENPLKDSDARPLAHTSLLWRRQCQIVLSQMPPQKPSEWAELITLSKLIPENQKTQGIQLASRGETVTCCGPQPPHFSHSNNPEHPYANREASAYLL</sequence>
<keyword evidence="2" id="KW-1185">Reference proteome</keyword>